<sequence length="444" mass="49621">MGWSSRVLWSEGMFLQPQHFQQQDRFFQQQLTRCCSESQPFAWGLTELQLDEALLALGKVSLLHCRGIFPDGTPFSLPEDQEPPQPLLIEKGVSNAILVLALPEKRPGMPEASEDCARLARYRPADYLVRNSHEEDEELVNVQVGVLHLKLALQHELSGAWCVLGLARIRERQADGRLLLDNDYIPACLSSTVSARLRSSLTEVVGLLRQRGELLAKQLGQPGASGISEVVDFLLLQLINQQQPLFEHLASLTILHPELFYRHLLQLAGALSAFSAGDKRPESFPVYQHDDLQESLSIVMQAVRQSLTMVLTQQAVSIPLEPRQYGVHLAILHDKSLLDHARFIIAVQAEIPEESVRKGFPLRAKLSPAEHIRDLVNLQLPGISLRPLAAVPRQLPFYDGFCYFELEPSTEQWAAMAASAGFALHVPADFPGLQMALWALRNKP</sequence>
<reference evidence="1 2" key="1">
    <citation type="submission" date="2017-02" db="EMBL/GenBank/DDBJ databases">
        <title>Chromobacterium haemolyticum H5244.</title>
        <authorList>
            <person name="Gulvik C.A."/>
        </authorList>
    </citation>
    <scope>NUCLEOTIDE SEQUENCE [LARGE SCALE GENOMIC DNA]</scope>
    <source>
        <strain evidence="1 2">H5244</strain>
    </source>
</reference>
<dbReference type="RefSeq" id="WP_081556814.1">
    <property type="nucleotide sequence ID" value="NZ_MUKV01000042.1"/>
</dbReference>
<dbReference type="NCBIfam" id="TIGR03353">
    <property type="entry name" value="VI_chp_4"/>
    <property type="match status" value="1"/>
</dbReference>
<accession>A0A1W0CDU9</accession>
<evidence type="ECO:0000313" key="2">
    <source>
        <dbReference type="Proteomes" id="UP000192721"/>
    </source>
</evidence>
<dbReference type="InterPro" id="IPR010263">
    <property type="entry name" value="T6SS_TssK"/>
</dbReference>
<dbReference type="EMBL" id="MUKV01000042">
    <property type="protein sequence ID" value="OQS32960.1"/>
    <property type="molecule type" value="Genomic_DNA"/>
</dbReference>
<gene>
    <name evidence="1" type="ORF">B0T45_21020</name>
</gene>
<evidence type="ECO:0000313" key="1">
    <source>
        <dbReference type="EMBL" id="OQS32960.1"/>
    </source>
</evidence>
<dbReference type="PANTHER" id="PTHR35566">
    <property type="entry name" value="BLR3599 PROTEIN"/>
    <property type="match status" value="1"/>
</dbReference>
<dbReference type="AlphaFoldDB" id="A0A1W0CDU9"/>
<proteinExistence type="predicted"/>
<name>A0A1W0CDU9_9NEIS</name>
<dbReference type="Pfam" id="PF05936">
    <property type="entry name" value="T6SS_VasE"/>
    <property type="match status" value="1"/>
</dbReference>
<protein>
    <submittedName>
        <fullName evidence="1">Type VI secretion system-associated protein</fullName>
    </submittedName>
</protein>
<organism evidence="1 2">
    <name type="scientific">Chromobacterium haemolyticum</name>
    <dbReference type="NCBI Taxonomy" id="394935"/>
    <lineage>
        <taxon>Bacteria</taxon>
        <taxon>Pseudomonadati</taxon>
        <taxon>Pseudomonadota</taxon>
        <taxon>Betaproteobacteria</taxon>
        <taxon>Neisseriales</taxon>
        <taxon>Chromobacteriaceae</taxon>
        <taxon>Chromobacterium</taxon>
    </lineage>
</organism>
<dbReference type="PANTHER" id="PTHR35566:SF1">
    <property type="entry name" value="TYPE VI SECRETION SYSTEM BASEPLATE COMPONENT TSSK1"/>
    <property type="match status" value="1"/>
</dbReference>
<dbReference type="Proteomes" id="UP000192721">
    <property type="component" value="Unassembled WGS sequence"/>
</dbReference>
<comment type="caution">
    <text evidence="1">The sequence shown here is derived from an EMBL/GenBank/DDBJ whole genome shotgun (WGS) entry which is preliminary data.</text>
</comment>